<reference evidence="7 8" key="1">
    <citation type="journal article" date="2024" name="ISME J.">
        <title>Tailless and filamentous prophages are predominant in marine Vibrio.</title>
        <authorList>
            <person name="Steensen K."/>
            <person name="Seneca J."/>
            <person name="Bartlau N."/>
            <person name="Yu X.A."/>
            <person name="Hussain F.A."/>
            <person name="Polz M.F."/>
        </authorList>
    </citation>
    <scope>NUCLEOTIDE SEQUENCE [LARGE SCALE GENOMIC DNA]</scope>
    <source>
        <strain evidence="7 8">10N.222.51.A1</strain>
    </source>
</reference>
<dbReference type="InterPro" id="IPR023302">
    <property type="entry name" value="Pept_S9A_N"/>
</dbReference>
<dbReference type="RefSeq" id="WP_372265592.1">
    <property type="nucleotide sequence ID" value="NZ_JBFRUW010000019.1"/>
</dbReference>
<evidence type="ECO:0000259" key="5">
    <source>
        <dbReference type="Pfam" id="PF00326"/>
    </source>
</evidence>
<evidence type="ECO:0000259" key="6">
    <source>
        <dbReference type="Pfam" id="PF02897"/>
    </source>
</evidence>
<proteinExistence type="inferred from homology"/>
<accession>A0ABV4N9X3</accession>
<dbReference type="InterPro" id="IPR002470">
    <property type="entry name" value="Peptidase_S9A"/>
</dbReference>
<dbReference type="Pfam" id="PF02897">
    <property type="entry name" value="Peptidase_S9_N"/>
    <property type="match status" value="1"/>
</dbReference>
<sequence length="675" mass="76219">MKLIRALLVTVVFSGSVSSEDNLAWLRDDSRANSEVLNYLKKENELTQQYKAQIQSTSDELLNEWRKNTPVRSNKPWLEIDGFEYAIQSRKLLSRPVSSESEADPHQTELFDLAKRANEFDYYQLGDWALSPSRTQLAVAEDIDGSEQYVISIVDLDSGAITEVATKVEASITWALDEQSLFFIKQETQTTRPFAVVEYELKSASEKVIYQELDKAWLVSSYVTSDKKFSLVQSNSDSSSEQRLLNLATGELSQPLRVRQAGVEYYADKFENQFYINSNHDRSGFELYSANTASIDQLSQWQALLKARGDTHVSNFYWFASGVVAMTESGSAQYLNFINNKGELTDTQKLAQSGQVAWVSQVGDFNSNKLHIRSMSMVQPAKWEKLDTQSLQREVFSQDVYPNYQPTEYKTEQVLIKNDDEWVPVTLAYRKDRLTEKSPILLYGYGAYGVTMKPYYMPQIISLLDKGMIYAIAHVRGSGFNGKAWYEMGKGINKPNSISDFVASAKSLKHYKNGVRPIYAMGASAGGTLVSAALNQDASAFDAAILKVPFVDVVNSMSDESLPLTAQQYGEWGDPNLTEELVVMQGYDPYLNISSQDYPPVLVQVGLHDRRVPYWEGAKYFEKLRSISSGQGPYLLSTNFNQGHSTDRRQALSQQAFEYAFFLSITQQQDNKAEQ</sequence>
<evidence type="ECO:0000313" key="7">
    <source>
        <dbReference type="EMBL" id="MFA0568087.1"/>
    </source>
</evidence>
<comment type="caution">
    <text evidence="7">The sequence shown here is derived from an EMBL/GenBank/DDBJ whole genome shotgun (WGS) entry which is preliminary data.</text>
</comment>
<gene>
    <name evidence="7" type="ORF">AB4566_07350</name>
</gene>
<evidence type="ECO:0000313" key="8">
    <source>
        <dbReference type="Proteomes" id="UP001570417"/>
    </source>
</evidence>
<dbReference type="Proteomes" id="UP001570417">
    <property type="component" value="Unassembled WGS sequence"/>
</dbReference>
<protein>
    <submittedName>
        <fullName evidence="7">Prolyl oligopeptidase family serine peptidase</fullName>
    </submittedName>
</protein>
<dbReference type="InterPro" id="IPR051543">
    <property type="entry name" value="Serine_Peptidase_S9A"/>
</dbReference>
<dbReference type="EMBL" id="JBFRUW010000019">
    <property type="protein sequence ID" value="MFA0568087.1"/>
    <property type="molecule type" value="Genomic_DNA"/>
</dbReference>
<organism evidence="7 8">
    <name type="scientific">Vibrio gallaecicus</name>
    <dbReference type="NCBI Taxonomy" id="552386"/>
    <lineage>
        <taxon>Bacteria</taxon>
        <taxon>Pseudomonadati</taxon>
        <taxon>Pseudomonadota</taxon>
        <taxon>Gammaproteobacteria</taxon>
        <taxon>Vibrionales</taxon>
        <taxon>Vibrionaceae</taxon>
        <taxon>Vibrio</taxon>
    </lineage>
</organism>
<evidence type="ECO:0000256" key="1">
    <source>
        <dbReference type="ARBA" id="ARBA00005228"/>
    </source>
</evidence>
<dbReference type="Gene3D" id="2.130.10.120">
    <property type="entry name" value="Prolyl oligopeptidase, N-terminal domain"/>
    <property type="match status" value="1"/>
</dbReference>
<feature type="domain" description="Peptidase S9 prolyl oligopeptidase catalytic" evidence="5">
    <location>
        <begin position="459"/>
        <end position="667"/>
    </location>
</feature>
<keyword evidence="3" id="KW-0378">Hydrolase</keyword>
<evidence type="ECO:0000256" key="3">
    <source>
        <dbReference type="ARBA" id="ARBA00022801"/>
    </source>
</evidence>
<dbReference type="SUPFAM" id="SSF50993">
    <property type="entry name" value="Peptidase/esterase 'gauge' domain"/>
    <property type="match status" value="1"/>
</dbReference>
<dbReference type="PANTHER" id="PTHR11757">
    <property type="entry name" value="PROTEASE FAMILY S9A OLIGOPEPTIDASE"/>
    <property type="match status" value="1"/>
</dbReference>
<keyword evidence="2" id="KW-0645">Protease</keyword>
<comment type="similarity">
    <text evidence="1">Belongs to the peptidase S9A family.</text>
</comment>
<dbReference type="Pfam" id="PF00326">
    <property type="entry name" value="Peptidase_S9"/>
    <property type="match status" value="1"/>
</dbReference>
<dbReference type="SUPFAM" id="SSF53474">
    <property type="entry name" value="alpha/beta-Hydrolases"/>
    <property type="match status" value="1"/>
</dbReference>
<dbReference type="PANTHER" id="PTHR11757:SF19">
    <property type="entry name" value="PROLYL ENDOPEPTIDASE-LIKE"/>
    <property type="match status" value="1"/>
</dbReference>
<keyword evidence="8" id="KW-1185">Reference proteome</keyword>
<evidence type="ECO:0000256" key="2">
    <source>
        <dbReference type="ARBA" id="ARBA00022670"/>
    </source>
</evidence>
<dbReference type="PRINTS" id="PR00862">
    <property type="entry name" value="PROLIGOPTASE"/>
</dbReference>
<evidence type="ECO:0000256" key="4">
    <source>
        <dbReference type="ARBA" id="ARBA00022825"/>
    </source>
</evidence>
<dbReference type="InterPro" id="IPR029058">
    <property type="entry name" value="AB_hydrolase_fold"/>
</dbReference>
<keyword evidence="4" id="KW-0720">Serine protease</keyword>
<name>A0ABV4N9X3_9VIBR</name>
<feature type="domain" description="Peptidase S9A N-terminal" evidence="6">
    <location>
        <begin position="19"/>
        <end position="398"/>
    </location>
</feature>
<dbReference type="InterPro" id="IPR001375">
    <property type="entry name" value="Peptidase_S9_cat"/>
</dbReference>
<dbReference type="Gene3D" id="3.40.50.1820">
    <property type="entry name" value="alpha/beta hydrolase"/>
    <property type="match status" value="1"/>
</dbReference>